<sequence length="61" mass="6527">MWDSFARGTSGNVSGVLDFDIQIGTSLGSCAPAWSRHHETSTACIHQTDRQTGAEDGIAYL</sequence>
<evidence type="ECO:0000313" key="1">
    <source>
        <dbReference type="EMBL" id="TNN66525.1"/>
    </source>
</evidence>
<reference evidence="1 2" key="1">
    <citation type="submission" date="2019-03" db="EMBL/GenBank/DDBJ databases">
        <title>First draft genome of Liparis tanakae, snailfish: a comprehensive survey of snailfish specific genes.</title>
        <authorList>
            <person name="Kim W."/>
            <person name="Song I."/>
            <person name="Jeong J.-H."/>
            <person name="Kim D."/>
            <person name="Kim S."/>
            <person name="Ryu S."/>
            <person name="Song J.Y."/>
            <person name="Lee S.K."/>
        </authorList>
    </citation>
    <scope>NUCLEOTIDE SEQUENCE [LARGE SCALE GENOMIC DNA]</scope>
    <source>
        <tissue evidence="1">Muscle</tissue>
    </source>
</reference>
<name>A0A4Z2HML1_9TELE</name>
<gene>
    <name evidence="1" type="ORF">EYF80_023211</name>
</gene>
<protein>
    <submittedName>
        <fullName evidence="1">Uncharacterized protein</fullName>
    </submittedName>
</protein>
<accession>A0A4Z2HML1</accession>
<dbReference type="Proteomes" id="UP000314294">
    <property type="component" value="Unassembled WGS sequence"/>
</dbReference>
<keyword evidence="2" id="KW-1185">Reference proteome</keyword>
<proteinExistence type="predicted"/>
<evidence type="ECO:0000313" key="2">
    <source>
        <dbReference type="Proteomes" id="UP000314294"/>
    </source>
</evidence>
<dbReference type="AlphaFoldDB" id="A0A4Z2HML1"/>
<organism evidence="1 2">
    <name type="scientific">Liparis tanakae</name>
    <name type="common">Tanaka's snailfish</name>
    <dbReference type="NCBI Taxonomy" id="230148"/>
    <lineage>
        <taxon>Eukaryota</taxon>
        <taxon>Metazoa</taxon>
        <taxon>Chordata</taxon>
        <taxon>Craniata</taxon>
        <taxon>Vertebrata</taxon>
        <taxon>Euteleostomi</taxon>
        <taxon>Actinopterygii</taxon>
        <taxon>Neopterygii</taxon>
        <taxon>Teleostei</taxon>
        <taxon>Neoteleostei</taxon>
        <taxon>Acanthomorphata</taxon>
        <taxon>Eupercaria</taxon>
        <taxon>Perciformes</taxon>
        <taxon>Cottioidei</taxon>
        <taxon>Cottales</taxon>
        <taxon>Liparidae</taxon>
        <taxon>Liparis</taxon>
    </lineage>
</organism>
<dbReference type="EMBL" id="SRLO01000217">
    <property type="protein sequence ID" value="TNN66525.1"/>
    <property type="molecule type" value="Genomic_DNA"/>
</dbReference>
<comment type="caution">
    <text evidence="1">The sequence shown here is derived from an EMBL/GenBank/DDBJ whole genome shotgun (WGS) entry which is preliminary data.</text>
</comment>